<name>A0ABP4BLV4_9ACTN</name>
<dbReference type="EMBL" id="BAAAHQ010000051">
    <property type="protein sequence ID" value="GAA0951702.1"/>
    <property type="molecule type" value="Genomic_DNA"/>
</dbReference>
<keyword evidence="1" id="KW-0812">Transmembrane</keyword>
<keyword evidence="3" id="KW-1185">Reference proteome</keyword>
<dbReference type="Proteomes" id="UP001501578">
    <property type="component" value="Unassembled WGS sequence"/>
</dbReference>
<evidence type="ECO:0000256" key="1">
    <source>
        <dbReference type="SAM" id="Phobius"/>
    </source>
</evidence>
<accession>A0ABP4BLV4</accession>
<keyword evidence="1" id="KW-0472">Membrane</keyword>
<feature type="transmembrane region" description="Helical" evidence="1">
    <location>
        <begin position="86"/>
        <end position="111"/>
    </location>
</feature>
<dbReference type="RefSeq" id="WP_343954857.1">
    <property type="nucleotide sequence ID" value="NZ_BAAAHQ010000051.1"/>
</dbReference>
<evidence type="ECO:0000313" key="3">
    <source>
        <dbReference type="Proteomes" id="UP001501578"/>
    </source>
</evidence>
<gene>
    <name evidence="2" type="ORF">GCM10009560_72720</name>
</gene>
<organism evidence="2 3">
    <name type="scientific">Nonomuraea longicatena</name>
    <dbReference type="NCBI Taxonomy" id="83682"/>
    <lineage>
        <taxon>Bacteria</taxon>
        <taxon>Bacillati</taxon>
        <taxon>Actinomycetota</taxon>
        <taxon>Actinomycetes</taxon>
        <taxon>Streptosporangiales</taxon>
        <taxon>Streptosporangiaceae</taxon>
        <taxon>Nonomuraea</taxon>
    </lineage>
</organism>
<comment type="caution">
    <text evidence="2">The sequence shown here is derived from an EMBL/GenBank/DDBJ whole genome shotgun (WGS) entry which is preliminary data.</text>
</comment>
<feature type="transmembrane region" description="Helical" evidence="1">
    <location>
        <begin position="123"/>
        <end position="144"/>
    </location>
</feature>
<feature type="transmembrane region" description="Helical" evidence="1">
    <location>
        <begin position="156"/>
        <end position="177"/>
    </location>
</feature>
<sequence>MTALAWFRVLGYVRSHRVFQAFVPLVALLGVVYASRAPAGRELAALTDSAVLIVPLLAWSARGLLDTEPDEQRLVSATAVGGRGRELGAGLLACAVVCAVFAALSLAAGLALGVTRAPGGAELAAAVLLHALSVATGVTLGALTSRALMPSPAVSIIALIMGFVVMLLVGTTPAYWLSVPLTAWMRSAGDATLLADLPLLAAVSLIWCLAGIVLYAALRRSRP</sequence>
<evidence type="ECO:0000313" key="2">
    <source>
        <dbReference type="EMBL" id="GAA0951702.1"/>
    </source>
</evidence>
<protein>
    <submittedName>
        <fullName evidence="2">Uncharacterized protein</fullName>
    </submittedName>
</protein>
<proteinExistence type="predicted"/>
<feature type="transmembrane region" description="Helical" evidence="1">
    <location>
        <begin position="197"/>
        <end position="218"/>
    </location>
</feature>
<reference evidence="3" key="1">
    <citation type="journal article" date="2019" name="Int. J. Syst. Evol. Microbiol.">
        <title>The Global Catalogue of Microorganisms (GCM) 10K type strain sequencing project: providing services to taxonomists for standard genome sequencing and annotation.</title>
        <authorList>
            <consortium name="The Broad Institute Genomics Platform"/>
            <consortium name="The Broad Institute Genome Sequencing Center for Infectious Disease"/>
            <person name="Wu L."/>
            <person name="Ma J."/>
        </authorList>
    </citation>
    <scope>NUCLEOTIDE SEQUENCE [LARGE SCALE GENOMIC DNA]</scope>
    <source>
        <strain evidence="3">JCM 11136</strain>
    </source>
</reference>
<keyword evidence="1" id="KW-1133">Transmembrane helix</keyword>